<accession>A0A7U3YNI3</accession>
<dbReference type="RefSeq" id="WP_015725162.1">
    <property type="nucleotide sequence ID" value="NC_014972.1"/>
</dbReference>
<evidence type="ECO:0000313" key="4">
    <source>
        <dbReference type="Proteomes" id="UP000006365"/>
    </source>
</evidence>
<dbReference type="EMBL" id="CP002364">
    <property type="protein sequence ID" value="ADW18636.1"/>
    <property type="molecule type" value="Genomic_DNA"/>
</dbReference>
<feature type="domain" description="UspA" evidence="2">
    <location>
        <begin position="3"/>
        <end position="151"/>
    </location>
</feature>
<name>A0A7U3YNI3_DESPD</name>
<protein>
    <submittedName>
        <fullName evidence="3">UspA domain-containing protein</fullName>
    </submittedName>
</protein>
<dbReference type="AlphaFoldDB" id="A0A7U3YNI3"/>
<organism evidence="3 4">
    <name type="scientific">Desulfobulbus propionicus (strain ATCC 33891 / DSM 2032 / VKM B-1956 / 1pr3)</name>
    <dbReference type="NCBI Taxonomy" id="577650"/>
    <lineage>
        <taxon>Bacteria</taxon>
        <taxon>Pseudomonadati</taxon>
        <taxon>Thermodesulfobacteriota</taxon>
        <taxon>Desulfobulbia</taxon>
        <taxon>Desulfobulbales</taxon>
        <taxon>Desulfobulbaceae</taxon>
        <taxon>Desulfobulbus</taxon>
    </lineage>
</organism>
<reference evidence="3 4" key="1">
    <citation type="journal article" date="2011" name="Stand. Genomic Sci.">
        <title>Complete genome sequence of Desulfobulbus propionicus type strain (1pr3).</title>
        <authorList>
            <person name="Pagani I."/>
            <person name="Lapidus A."/>
            <person name="Nolan M."/>
            <person name="Lucas S."/>
            <person name="Hammon N."/>
            <person name="Deshpande S."/>
            <person name="Cheng J.F."/>
            <person name="Chertkov O."/>
            <person name="Davenport K."/>
            <person name="Tapia R."/>
            <person name="Han C."/>
            <person name="Goodwin L."/>
            <person name="Pitluck S."/>
            <person name="Liolios K."/>
            <person name="Mavromatis K."/>
            <person name="Ivanova N."/>
            <person name="Mikhailova N."/>
            <person name="Pati A."/>
            <person name="Chen A."/>
            <person name="Palaniappan K."/>
            <person name="Land M."/>
            <person name="Hauser L."/>
            <person name="Chang Y.J."/>
            <person name="Jeffries C.D."/>
            <person name="Detter J.C."/>
            <person name="Brambilla E."/>
            <person name="Kannan K.P."/>
            <person name="Djao O.D."/>
            <person name="Rohde M."/>
            <person name="Pukall R."/>
            <person name="Spring S."/>
            <person name="Goker M."/>
            <person name="Sikorski J."/>
            <person name="Woyke T."/>
            <person name="Bristow J."/>
            <person name="Eisen J.A."/>
            <person name="Markowitz V."/>
            <person name="Hugenholtz P."/>
            <person name="Kyrpides N.C."/>
            <person name="Klenk H.P."/>
        </authorList>
    </citation>
    <scope>NUCLEOTIDE SEQUENCE [LARGE SCALE GENOMIC DNA]</scope>
    <source>
        <strain evidence="4">ATCC 33891 / DSM 2032 / 1pr3</strain>
    </source>
</reference>
<proteinExistence type="inferred from homology"/>
<keyword evidence="4" id="KW-1185">Reference proteome</keyword>
<dbReference type="Pfam" id="PF00582">
    <property type="entry name" value="Usp"/>
    <property type="match status" value="1"/>
</dbReference>
<dbReference type="PANTHER" id="PTHR46268:SF6">
    <property type="entry name" value="UNIVERSAL STRESS PROTEIN UP12"/>
    <property type="match status" value="1"/>
</dbReference>
<gene>
    <name evidence="3" type="ordered locus">Despr_2498</name>
</gene>
<dbReference type="KEGG" id="dpr:Despr_2498"/>
<dbReference type="PANTHER" id="PTHR46268">
    <property type="entry name" value="STRESS RESPONSE PROTEIN NHAX"/>
    <property type="match status" value="1"/>
</dbReference>
<dbReference type="Gene3D" id="3.40.50.12370">
    <property type="match status" value="1"/>
</dbReference>
<dbReference type="Proteomes" id="UP000006365">
    <property type="component" value="Chromosome"/>
</dbReference>
<dbReference type="SUPFAM" id="SSF52402">
    <property type="entry name" value="Adenine nucleotide alpha hydrolases-like"/>
    <property type="match status" value="1"/>
</dbReference>
<dbReference type="InterPro" id="IPR006016">
    <property type="entry name" value="UspA"/>
</dbReference>
<evidence type="ECO:0000313" key="3">
    <source>
        <dbReference type="EMBL" id="ADW18636.1"/>
    </source>
</evidence>
<comment type="similarity">
    <text evidence="1">Belongs to the universal stress protein A family.</text>
</comment>
<evidence type="ECO:0000259" key="2">
    <source>
        <dbReference type="Pfam" id="PF00582"/>
    </source>
</evidence>
<dbReference type="CDD" id="cd00293">
    <property type="entry name" value="USP-like"/>
    <property type="match status" value="1"/>
</dbReference>
<sequence>MERTILVAIDGSVYSSNSLDYLARLFAADRGLSIHLLSVVSAGAAGKEWMLEVDPLRAQAPGADKRTALARRHLKEAEERLIRSGFAQERIQTRVKTAASVSGAIREEAERGNYDSLLVGRRGLGAVGNMFFGSTSSDLIERCHRVPLWIVDGSVGASRFLLAVHSHPASLMAADHLAFMLKDHPSAEICLYHSNSVFGKQPAARAEEFHPQWGKAWCDQYLDLDNFLFYAHAQLLVDNGFARHRITQLPAQMHLDVSSDLLKQAKQYSCGTIVIGRRRRDLAKGQLKGISEKTLKQAENIAVWLAG</sequence>
<evidence type="ECO:0000256" key="1">
    <source>
        <dbReference type="ARBA" id="ARBA00008791"/>
    </source>
</evidence>